<keyword evidence="3" id="KW-1185">Reference proteome</keyword>
<dbReference type="PANTHER" id="PTHR34846:SF5">
    <property type="entry name" value="CARBOXYMUCONOLACTONE DECARBOXYLASE-LIKE DOMAIN-CONTAINING PROTEIN"/>
    <property type="match status" value="1"/>
</dbReference>
<reference evidence="2 3" key="1">
    <citation type="submission" date="2021-01" db="EMBL/GenBank/DDBJ databases">
        <title>Whole genome shotgun sequence of Actinoplanes palleronii NBRC 14916.</title>
        <authorList>
            <person name="Komaki H."/>
            <person name="Tamura T."/>
        </authorList>
    </citation>
    <scope>NUCLEOTIDE SEQUENCE [LARGE SCALE GENOMIC DNA]</scope>
    <source>
        <strain evidence="2 3">NBRC 14916</strain>
    </source>
</reference>
<gene>
    <name evidence="2" type="ORF">Apa02nite_032490</name>
</gene>
<comment type="caution">
    <text evidence="2">The sequence shown here is derived from an EMBL/GenBank/DDBJ whole genome shotgun (WGS) entry which is preliminary data.</text>
</comment>
<dbReference type="PANTHER" id="PTHR34846">
    <property type="entry name" value="4-CARBOXYMUCONOLACTONE DECARBOXYLASE FAMILY PROTEIN (AFU_ORTHOLOGUE AFUA_6G11590)"/>
    <property type="match status" value="1"/>
</dbReference>
<dbReference type="EMBL" id="BOMS01000045">
    <property type="protein sequence ID" value="GIE67141.1"/>
    <property type="molecule type" value="Genomic_DNA"/>
</dbReference>
<dbReference type="InterPro" id="IPR003779">
    <property type="entry name" value="CMD-like"/>
</dbReference>
<dbReference type="Pfam" id="PF02627">
    <property type="entry name" value="CMD"/>
    <property type="match status" value="1"/>
</dbReference>
<evidence type="ECO:0000313" key="3">
    <source>
        <dbReference type="Proteomes" id="UP000624709"/>
    </source>
</evidence>
<accession>A0ABQ4B8W4</accession>
<evidence type="ECO:0000259" key="1">
    <source>
        <dbReference type="Pfam" id="PF02627"/>
    </source>
</evidence>
<evidence type="ECO:0000313" key="2">
    <source>
        <dbReference type="EMBL" id="GIE67141.1"/>
    </source>
</evidence>
<sequence>MVLLNPNHRSVAMARLPALEPPFTTDVATRLAAMMPPGAPPIGLFRTFAKNLPMTAAMSPWGGYELSRQLSLTLREREIVILRTCARCGCEYEWGVHVMVFAGRAGLTRSEIASLTHGHADDSCWTAGRERALIQVADALHDASDISDELWDSARAVLDEPQLLDLLMLCGWYHAISFAARATRVDLEPGAPRFADVTP</sequence>
<dbReference type="SUPFAM" id="SSF69118">
    <property type="entry name" value="AhpD-like"/>
    <property type="match status" value="1"/>
</dbReference>
<feature type="domain" description="Carboxymuconolactone decarboxylase-like" evidence="1">
    <location>
        <begin position="65"/>
        <end position="129"/>
    </location>
</feature>
<dbReference type="Proteomes" id="UP000624709">
    <property type="component" value="Unassembled WGS sequence"/>
</dbReference>
<proteinExistence type="predicted"/>
<name>A0ABQ4B8W4_9ACTN</name>
<protein>
    <recommendedName>
        <fullName evidence="1">Carboxymuconolactone decarboxylase-like domain-containing protein</fullName>
    </recommendedName>
</protein>
<dbReference type="Gene3D" id="1.20.1290.10">
    <property type="entry name" value="AhpD-like"/>
    <property type="match status" value="1"/>
</dbReference>
<organism evidence="2 3">
    <name type="scientific">Actinoplanes palleronii</name>
    <dbReference type="NCBI Taxonomy" id="113570"/>
    <lineage>
        <taxon>Bacteria</taxon>
        <taxon>Bacillati</taxon>
        <taxon>Actinomycetota</taxon>
        <taxon>Actinomycetes</taxon>
        <taxon>Micromonosporales</taxon>
        <taxon>Micromonosporaceae</taxon>
        <taxon>Actinoplanes</taxon>
    </lineage>
</organism>
<dbReference type="InterPro" id="IPR029032">
    <property type="entry name" value="AhpD-like"/>
</dbReference>